<dbReference type="InterPro" id="IPR006944">
    <property type="entry name" value="Phage/GTA_portal"/>
</dbReference>
<reference evidence="1 2" key="1">
    <citation type="submission" date="2019-02" db="EMBL/GenBank/DDBJ databases">
        <authorList>
            <person name="Sun L."/>
            <person name="Pan D."/>
            <person name="Wu X."/>
        </authorList>
    </citation>
    <scope>NUCLEOTIDE SEQUENCE [LARGE SCALE GENOMIC DNA]</scope>
    <source>
        <strain evidence="1 2">JW-1</strain>
    </source>
</reference>
<dbReference type="OrthoDB" id="9765386at2"/>
<name>A0A4P6KGW5_9MICO</name>
<dbReference type="Proteomes" id="UP000289260">
    <property type="component" value="Chromosome"/>
</dbReference>
<dbReference type="RefSeq" id="WP_130109889.1">
    <property type="nucleotide sequence ID" value="NZ_CP035806.1"/>
</dbReference>
<dbReference type="EMBL" id="CP035806">
    <property type="protein sequence ID" value="QBE48754.1"/>
    <property type="molecule type" value="Genomic_DNA"/>
</dbReference>
<proteinExistence type="predicted"/>
<dbReference type="Pfam" id="PF04860">
    <property type="entry name" value="Phage_portal"/>
    <property type="match status" value="1"/>
</dbReference>
<protein>
    <submittedName>
        <fullName evidence="1">Phage portal protein</fullName>
    </submittedName>
</protein>
<dbReference type="InterPro" id="IPR006427">
    <property type="entry name" value="Portal_HK97"/>
</dbReference>
<accession>A0A4P6KGW5</accession>
<dbReference type="AlphaFoldDB" id="A0A4P6KGW5"/>
<gene>
    <name evidence="1" type="ORF">EVS81_07845</name>
</gene>
<dbReference type="Gene3D" id="1.20.1270.210">
    <property type="match status" value="1"/>
</dbReference>
<dbReference type="NCBIfam" id="TIGR01537">
    <property type="entry name" value="portal_HK97"/>
    <property type="match status" value="1"/>
</dbReference>
<organism evidence="1 2">
    <name type="scientific">Leucobacter triazinivorans</name>
    <dbReference type="NCBI Taxonomy" id="1784719"/>
    <lineage>
        <taxon>Bacteria</taxon>
        <taxon>Bacillati</taxon>
        <taxon>Actinomycetota</taxon>
        <taxon>Actinomycetes</taxon>
        <taxon>Micrococcales</taxon>
        <taxon>Microbacteriaceae</taxon>
        <taxon>Leucobacter</taxon>
    </lineage>
</organism>
<sequence length="391" mass="43783">MGIMQRTAELIGFAKRSAEDTPSAPPAIMPPPRQHVLNDTTAMLILDVYRAVEVLQIGVSQLGLDQWRGDRRTSPASIIVKPDTETHRPAFLEWSVVSLALDGNAYWRILRGMNREPICLQPLNPAEVSPVRDEKTGRVKFYWRGLELAPGDRTGGDIVHLQKLRKPGREKGLGPIEAARVELTGTMQARDYSSTWFERGDVPSGILTTEQQLNGDVADEYKKRWMGWNPETGKYEPSGHGVRVLGHGLKYDPLQIKPADLQFLETQQFNTTQIARLFGIPASLMLAVIEGNSQSYANVEQDWIAFTRFTLMVYLREIEEALSSVIPHGNHVRFNVDALHRSDTLTRYQAHEVGIRSGFLTVPEAREIEGLDPLTPEQLAALTPTQETTNV</sequence>
<evidence type="ECO:0000313" key="2">
    <source>
        <dbReference type="Proteomes" id="UP000289260"/>
    </source>
</evidence>
<keyword evidence="2" id="KW-1185">Reference proteome</keyword>
<evidence type="ECO:0000313" key="1">
    <source>
        <dbReference type="EMBL" id="QBE48754.1"/>
    </source>
</evidence>
<dbReference type="KEGG" id="ltr:EVS81_07845"/>